<name>A0A5C7ASS9_9FLAO</name>
<evidence type="ECO:0000313" key="1">
    <source>
        <dbReference type="EMBL" id="TXE09555.1"/>
    </source>
</evidence>
<comment type="caution">
    <text evidence="1">The sequence shown here is derived from an EMBL/GenBank/DDBJ whole genome shotgun (WGS) entry which is preliminary data.</text>
</comment>
<sequence length="260" mass="30601">MSSEYQLHADAIKNAITHFDDHSQILGAAERNVIKIVTIGDQKHTIKSFKVPNVVNQIVYRSFRKSKAQRSYEYAHKLLDLGIHTPNPVAYSYHIDGMLFKESYYMSELFESDLTFRELTEDFDIPDHEAILRAFTRFTYKLHENGVNFIDHSPGNTLIKRVEGGYDFYLVDLNRMEFGPMDFETRIKNFAKLTIHKPLIKIMSNEYAKCSGGDEHVIYNLMWKSTVAFQDEFFKKVRLKKRIFFWKKKYKSRPSRSSIQ</sequence>
<organism evidence="1 2">
    <name type="scientific">Gelidibacter salicanalis</name>
    <dbReference type="NCBI Taxonomy" id="291193"/>
    <lineage>
        <taxon>Bacteria</taxon>
        <taxon>Pseudomonadati</taxon>
        <taxon>Bacteroidota</taxon>
        <taxon>Flavobacteriia</taxon>
        <taxon>Flavobacteriales</taxon>
        <taxon>Flavobacteriaceae</taxon>
        <taxon>Gelidibacter</taxon>
    </lineage>
</organism>
<proteinExistence type="predicted"/>
<dbReference type="OrthoDB" id="9773772at2"/>
<dbReference type="EMBL" id="VORX01000002">
    <property type="protein sequence ID" value="TXE09555.1"/>
    <property type="molecule type" value="Genomic_DNA"/>
</dbReference>
<dbReference type="AlphaFoldDB" id="A0A5C7ASS9"/>
<reference evidence="1 2" key="1">
    <citation type="submission" date="2019-08" db="EMBL/GenBank/DDBJ databases">
        <title>Genome sequence of Gelidibacter salicanalis IC162T.</title>
        <authorList>
            <person name="Bowman J.P."/>
        </authorList>
    </citation>
    <scope>NUCLEOTIDE SEQUENCE [LARGE SCALE GENOMIC DNA]</scope>
    <source>
        <strain evidence="1 2">IC162</strain>
    </source>
</reference>
<dbReference type="Pfam" id="PF06293">
    <property type="entry name" value="Kdo"/>
    <property type="match status" value="1"/>
</dbReference>
<protein>
    <submittedName>
        <fullName evidence="1">Kdo domain containing protein</fullName>
    </submittedName>
</protein>
<evidence type="ECO:0000313" key="2">
    <source>
        <dbReference type="Proteomes" id="UP000321734"/>
    </source>
</evidence>
<gene>
    <name evidence="1" type="ORF">ES711_06145</name>
</gene>
<keyword evidence="2" id="KW-1185">Reference proteome</keyword>
<accession>A0A5C7ASS9</accession>
<dbReference type="Proteomes" id="UP000321734">
    <property type="component" value="Unassembled WGS sequence"/>
</dbReference>